<feature type="compositionally biased region" description="Polar residues" evidence="1">
    <location>
        <begin position="15"/>
        <end position="26"/>
    </location>
</feature>
<organism evidence="2 3">
    <name type="scientific">Batillaria attramentaria</name>
    <dbReference type="NCBI Taxonomy" id="370345"/>
    <lineage>
        <taxon>Eukaryota</taxon>
        <taxon>Metazoa</taxon>
        <taxon>Spiralia</taxon>
        <taxon>Lophotrochozoa</taxon>
        <taxon>Mollusca</taxon>
        <taxon>Gastropoda</taxon>
        <taxon>Caenogastropoda</taxon>
        <taxon>Sorbeoconcha</taxon>
        <taxon>Cerithioidea</taxon>
        <taxon>Batillariidae</taxon>
        <taxon>Batillaria</taxon>
    </lineage>
</organism>
<dbReference type="EMBL" id="JACVVK020000138">
    <property type="protein sequence ID" value="KAK7489415.1"/>
    <property type="molecule type" value="Genomic_DNA"/>
</dbReference>
<protein>
    <submittedName>
        <fullName evidence="2">Uncharacterized protein</fullName>
    </submittedName>
</protein>
<dbReference type="Proteomes" id="UP001519460">
    <property type="component" value="Unassembled WGS sequence"/>
</dbReference>
<accession>A0ABD0KRN5</accession>
<evidence type="ECO:0000313" key="3">
    <source>
        <dbReference type="Proteomes" id="UP001519460"/>
    </source>
</evidence>
<evidence type="ECO:0000256" key="1">
    <source>
        <dbReference type="SAM" id="MobiDB-lite"/>
    </source>
</evidence>
<keyword evidence="3" id="KW-1185">Reference proteome</keyword>
<comment type="caution">
    <text evidence="2">The sequence shown here is derived from an EMBL/GenBank/DDBJ whole genome shotgun (WGS) entry which is preliminary data.</text>
</comment>
<feature type="region of interest" description="Disordered" evidence="1">
    <location>
        <begin position="1"/>
        <end position="64"/>
    </location>
</feature>
<proteinExistence type="predicted"/>
<feature type="compositionally biased region" description="Polar residues" evidence="1">
    <location>
        <begin position="33"/>
        <end position="44"/>
    </location>
</feature>
<sequence>MTDNVKPRNIHLATQPLSTITTTASTPHPFLPSDSNSESNTPTSGEELKCHRGGNRPERDARETSYECVEHASYDKAKGVSCAELVATFGEIEP</sequence>
<evidence type="ECO:0000313" key="2">
    <source>
        <dbReference type="EMBL" id="KAK7489415.1"/>
    </source>
</evidence>
<name>A0ABD0KRN5_9CAEN</name>
<feature type="compositionally biased region" description="Basic and acidic residues" evidence="1">
    <location>
        <begin position="46"/>
        <end position="64"/>
    </location>
</feature>
<gene>
    <name evidence="2" type="ORF">BaRGS_00019359</name>
</gene>
<reference evidence="2 3" key="1">
    <citation type="journal article" date="2023" name="Sci. Data">
        <title>Genome assembly of the Korean intertidal mud-creeper Batillaria attramentaria.</title>
        <authorList>
            <person name="Patra A.K."/>
            <person name="Ho P.T."/>
            <person name="Jun S."/>
            <person name="Lee S.J."/>
            <person name="Kim Y."/>
            <person name="Won Y.J."/>
        </authorList>
    </citation>
    <scope>NUCLEOTIDE SEQUENCE [LARGE SCALE GENOMIC DNA]</scope>
    <source>
        <strain evidence="2">Wonlab-2016</strain>
    </source>
</reference>
<dbReference type="AlphaFoldDB" id="A0ABD0KRN5"/>